<dbReference type="PROSITE" id="PS50045">
    <property type="entry name" value="SIGMA54_INTERACT_4"/>
    <property type="match status" value="1"/>
</dbReference>
<dbReference type="KEGG" id="minf:MESINF_0517"/>
<gene>
    <name evidence="5" type="ORF">MESINF_0517</name>
</gene>
<dbReference type="PANTHER" id="PTHR32071">
    <property type="entry name" value="TRANSCRIPTIONAL REGULATORY PROTEIN"/>
    <property type="match status" value="1"/>
</dbReference>
<evidence type="ECO:0000259" key="4">
    <source>
        <dbReference type="PROSITE" id="PS50045"/>
    </source>
</evidence>
<dbReference type="SMART" id="SM00382">
    <property type="entry name" value="AAA"/>
    <property type="match status" value="1"/>
</dbReference>
<protein>
    <submittedName>
        <fullName evidence="5">Transcriptional regulator containing GAF, AAA-type ATPase, and DNA binding domains</fullName>
    </submittedName>
</protein>
<evidence type="ECO:0000313" key="6">
    <source>
        <dbReference type="Proteomes" id="UP000250796"/>
    </source>
</evidence>
<evidence type="ECO:0000256" key="1">
    <source>
        <dbReference type="ARBA" id="ARBA00022741"/>
    </source>
</evidence>
<dbReference type="CDD" id="cd00009">
    <property type="entry name" value="AAA"/>
    <property type="match status" value="1"/>
</dbReference>
<keyword evidence="3" id="KW-0175">Coiled coil</keyword>
<evidence type="ECO:0000256" key="3">
    <source>
        <dbReference type="SAM" id="Coils"/>
    </source>
</evidence>
<dbReference type="Gene3D" id="3.40.50.300">
    <property type="entry name" value="P-loop containing nucleotide triphosphate hydrolases"/>
    <property type="match status" value="1"/>
</dbReference>
<organism evidence="5 6">
    <name type="scientific">Mesotoga infera</name>
    <dbReference type="NCBI Taxonomy" id="1236046"/>
    <lineage>
        <taxon>Bacteria</taxon>
        <taxon>Thermotogati</taxon>
        <taxon>Thermotogota</taxon>
        <taxon>Thermotogae</taxon>
        <taxon>Kosmotogales</taxon>
        <taxon>Kosmotogaceae</taxon>
        <taxon>Mesotoga</taxon>
    </lineage>
</organism>
<dbReference type="EMBL" id="LS974202">
    <property type="protein sequence ID" value="SSC11966.1"/>
    <property type="molecule type" value="Genomic_DNA"/>
</dbReference>
<evidence type="ECO:0000313" key="5">
    <source>
        <dbReference type="EMBL" id="SSC11966.1"/>
    </source>
</evidence>
<sequence>MAGKVELVIMGKALTEEDTGALKNVLESLIQNKADLRDKVEVSVKDSYEEVQKKGEGPKEAVRILLVSNGYCKANSKTMEGEKNICVFFKDGLTPDVVRNAQKCGAFGVFPVDRFYGEKKEYAEIARFETVMKRVIRNKLAAYYPESEFFKRIDWKVSKTDDARDDYLSLFADTSSHETMVKARQVIRATKNYSGCLDKFHSGVRDKLKKLHELETSEKQNVEKEAVHLLKEIEKRSNEMEASFRKPITILLTGPTGCGKTLLAEYMARELGFCAPERFAKISLVNTSENLLESELFGTFEGAFTGAKFRIGKMVSMAGSAVFLDEIGEIGASVQAKLLTYLDDLRVIIDGYSDPRGVKIPLLLIAATNRDLQVEAKRGNFRNDLYQRFSYEIKVPALKERMSDFRYMLSYLLQKKNIEQGAGIARISLRAIEKLESHDYPGNFRELERVVKTAIMNAEMEERDIVLSEDVVI</sequence>
<keyword evidence="1" id="KW-0547">Nucleotide-binding</keyword>
<dbReference type="SUPFAM" id="SSF52540">
    <property type="entry name" value="P-loop containing nucleoside triphosphate hydrolases"/>
    <property type="match status" value="1"/>
</dbReference>
<accession>A0A7Z7LDI4</accession>
<dbReference type="GO" id="GO:0005524">
    <property type="term" value="F:ATP binding"/>
    <property type="evidence" value="ECO:0007669"/>
    <property type="project" value="UniProtKB-KW"/>
</dbReference>
<dbReference type="GO" id="GO:0006355">
    <property type="term" value="P:regulation of DNA-templated transcription"/>
    <property type="evidence" value="ECO:0007669"/>
    <property type="project" value="InterPro"/>
</dbReference>
<dbReference type="InterPro" id="IPR003593">
    <property type="entry name" value="AAA+_ATPase"/>
</dbReference>
<keyword evidence="2" id="KW-0067">ATP-binding</keyword>
<dbReference type="Pfam" id="PF00158">
    <property type="entry name" value="Sigma54_activat"/>
    <property type="match status" value="1"/>
</dbReference>
<dbReference type="Pfam" id="PF25601">
    <property type="entry name" value="AAA_lid_14"/>
    <property type="match status" value="1"/>
</dbReference>
<dbReference type="InterPro" id="IPR027417">
    <property type="entry name" value="P-loop_NTPase"/>
</dbReference>
<dbReference type="InterPro" id="IPR058031">
    <property type="entry name" value="AAA_lid_NorR"/>
</dbReference>
<dbReference type="Gene3D" id="1.10.8.60">
    <property type="match status" value="1"/>
</dbReference>
<proteinExistence type="predicted"/>
<dbReference type="Proteomes" id="UP000250796">
    <property type="component" value="Chromosome MESINF"/>
</dbReference>
<dbReference type="RefSeq" id="WP_231936816.1">
    <property type="nucleotide sequence ID" value="NZ_LS974202.1"/>
</dbReference>
<feature type="coiled-coil region" evidence="3">
    <location>
        <begin position="205"/>
        <end position="239"/>
    </location>
</feature>
<dbReference type="InterPro" id="IPR002078">
    <property type="entry name" value="Sigma_54_int"/>
</dbReference>
<feature type="domain" description="Sigma-54 factor interaction" evidence="4">
    <location>
        <begin position="229"/>
        <end position="456"/>
    </location>
</feature>
<keyword evidence="6" id="KW-1185">Reference proteome</keyword>
<evidence type="ECO:0000256" key="2">
    <source>
        <dbReference type="ARBA" id="ARBA00022840"/>
    </source>
</evidence>
<dbReference type="AlphaFoldDB" id="A0A7Z7LDI4"/>
<reference evidence="5 6" key="1">
    <citation type="submission" date="2017-01" db="EMBL/GenBank/DDBJ databases">
        <authorList>
            <person name="Erauso G."/>
        </authorList>
    </citation>
    <scope>NUCLEOTIDE SEQUENCE [LARGE SCALE GENOMIC DNA]</scope>
    <source>
        <strain evidence="5">MESINF1</strain>
    </source>
</reference>
<name>A0A7Z7LDI4_9BACT</name>